<accession>A0A1I7ZY03</accession>
<reference evidence="2" key="1">
    <citation type="submission" date="2016-11" db="UniProtKB">
        <authorList>
            <consortium name="WormBaseParasite"/>
        </authorList>
    </citation>
    <scope>IDENTIFICATION</scope>
</reference>
<dbReference type="AlphaFoldDB" id="A0A1I7ZY03"/>
<keyword evidence="1" id="KW-1185">Reference proteome</keyword>
<evidence type="ECO:0000313" key="1">
    <source>
        <dbReference type="Proteomes" id="UP000095287"/>
    </source>
</evidence>
<name>A0A1I7ZY03_9BILA</name>
<protein>
    <submittedName>
        <fullName evidence="2">Secreted protein</fullName>
    </submittedName>
</protein>
<dbReference type="WBParaSite" id="L893_g30711.t1">
    <property type="protein sequence ID" value="L893_g30711.t1"/>
    <property type="gene ID" value="L893_g30711"/>
</dbReference>
<dbReference type="Proteomes" id="UP000095287">
    <property type="component" value="Unplaced"/>
</dbReference>
<sequence>MQVRTSLPGPLCFDCGAEHLPTTLSKESAKNVAIRPGRRKKVRSHLGAAGLEENTWHNKRSWKTCPQDKNRCWDWTGRSEDCKEGDPERAIRINALDSLLSGLEAWETGRGHETFSQFRTVRLPYPLCLSQGDIGSYYTSPPFTRDSSRSDLISFAYSSPYRETDNLSH</sequence>
<organism evidence="1 2">
    <name type="scientific">Steinernema glaseri</name>
    <dbReference type="NCBI Taxonomy" id="37863"/>
    <lineage>
        <taxon>Eukaryota</taxon>
        <taxon>Metazoa</taxon>
        <taxon>Ecdysozoa</taxon>
        <taxon>Nematoda</taxon>
        <taxon>Chromadorea</taxon>
        <taxon>Rhabditida</taxon>
        <taxon>Tylenchina</taxon>
        <taxon>Panagrolaimomorpha</taxon>
        <taxon>Strongyloidoidea</taxon>
        <taxon>Steinernematidae</taxon>
        <taxon>Steinernema</taxon>
    </lineage>
</organism>
<evidence type="ECO:0000313" key="2">
    <source>
        <dbReference type="WBParaSite" id="L893_g30711.t1"/>
    </source>
</evidence>
<proteinExistence type="predicted"/>